<reference evidence="1" key="2">
    <citation type="submission" date="2021-02" db="EMBL/GenBank/DDBJ databases">
        <title>Aspergillus puulaauensis MK2 genome sequence.</title>
        <authorList>
            <person name="Futagami T."/>
            <person name="Mori K."/>
            <person name="Kadooka C."/>
            <person name="Tanaka T."/>
        </authorList>
    </citation>
    <scope>NUCLEOTIDE SEQUENCE</scope>
    <source>
        <strain evidence="1">MK2</strain>
    </source>
</reference>
<dbReference type="EMBL" id="AP024444">
    <property type="protein sequence ID" value="BCS20959.1"/>
    <property type="molecule type" value="Genomic_DNA"/>
</dbReference>
<dbReference type="KEGG" id="apuu:APUU_21391A"/>
<gene>
    <name evidence="1" type="ORF">APUU_21391A</name>
</gene>
<dbReference type="RefSeq" id="XP_041553153.1">
    <property type="nucleotide sequence ID" value="XM_041700137.1"/>
</dbReference>
<proteinExistence type="predicted"/>
<accession>A0A7R7XGN8</accession>
<name>A0A7R7XGN8_9EURO</name>
<dbReference type="AlphaFoldDB" id="A0A7R7XGN8"/>
<keyword evidence="2" id="KW-1185">Reference proteome</keyword>
<evidence type="ECO:0000313" key="2">
    <source>
        <dbReference type="Proteomes" id="UP000654913"/>
    </source>
</evidence>
<reference evidence="1" key="1">
    <citation type="submission" date="2021-01" db="EMBL/GenBank/DDBJ databases">
        <authorList>
            <consortium name="Aspergillus puulaauensis MK2 genome sequencing consortium"/>
            <person name="Kazuki M."/>
            <person name="Futagami T."/>
        </authorList>
    </citation>
    <scope>NUCLEOTIDE SEQUENCE</scope>
    <source>
        <strain evidence="1">MK2</strain>
    </source>
</reference>
<dbReference type="Proteomes" id="UP000654913">
    <property type="component" value="Chromosome 2"/>
</dbReference>
<evidence type="ECO:0000313" key="1">
    <source>
        <dbReference type="EMBL" id="BCS20959.1"/>
    </source>
</evidence>
<organism evidence="1 2">
    <name type="scientific">Aspergillus puulaauensis</name>
    <dbReference type="NCBI Taxonomy" id="1220207"/>
    <lineage>
        <taxon>Eukaryota</taxon>
        <taxon>Fungi</taxon>
        <taxon>Dikarya</taxon>
        <taxon>Ascomycota</taxon>
        <taxon>Pezizomycotina</taxon>
        <taxon>Eurotiomycetes</taxon>
        <taxon>Eurotiomycetidae</taxon>
        <taxon>Eurotiales</taxon>
        <taxon>Aspergillaceae</taxon>
        <taxon>Aspergillus</taxon>
    </lineage>
</organism>
<sequence length="125" mass="13394">MKFASAIASMLFDGAGITPVVMGEEQPVLTEISFSLDDGDLFTRGRPGYNSFDPGDPEPKTVNGIQLSKVDTSGEDVECNFCTEPDFGGDEIITVRTSDRSGWDAPTGDDAVQVGSWECHIVQSI</sequence>
<protein>
    <submittedName>
        <fullName evidence="1">Uncharacterized protein</fullName>
    </submittedName>
</protein>
<dbReference type="GeneID" id="64970964"/>